<keyword evidence="5" id="KW-0805">Transcription regulation</keyword>
<keyword evidence="4" id="KW-0902">Two-component regulatory system</keyword>
<proteinExistence type="predicted"/>
<dbReference type="Pfam" id="PF00072">
    <property type="entry name" value="Response_reg"/>
    <property type="match status" value="1"/>
</dbReference>
<evidence type="ECO:0000256" key="6">
    <source>
        <dbReference type="ARBA" id="ARBA00023125"/>
    </source>
</evidence>
<evidence type="ECO:0000256" key="7">
    <source>
        <dbReference type="ARBA" id="ARBA00023163"/>
    </source>
</evidence>
<evidence type="ECO:0000313" key="11">
    <source>
        <dbReference type="EMBL" id="EKU47117.1"/>
    </source>
</evidence>
<dbReference type="SUPFAM" id="SSF46689">
    <property type="entry name" value="Homeodomain-like"/>
    <property type="match status" value="2"/>
</dbReference>
<dbReference type="EMBL" id="AMSQ01000013">
    <property type="protein sequence ID" value="EKU47117.1"/>
    <property type="molecule type" value="Genomic_DNA"/>
</dbReference>
<sequence>MYKVLLYDNDAQFLNTMTNNINWHDYHFSKVLFANEGKEAFKLIYTHHPELVITEICMPQDDGFTLLHTIQDYACEKVVISVSKDFDCIRAALKLRVSDYILKTEVMHELPKCLEQFTLRSVHQLPVFQPLEPRTYHHFYVNKVIEFMKQNYHTHFNVSHLAKALHVSESYVMRIFKAEVGISIKDYLNRYRTLMALNFLNQHYKHYEIAQMVGFNDYKNYIYHFKKYVGVTPTLYRNMSSTSNNQKKAKTLNHVLTFNIND</sequence>
<evidence type="ECO:0000259" key="10">
    <source>
        <dbReference type="PROSITE" id="PS50110"/>
    </source>
</evidence>
<gene>
    <name evidence="11" type="ORF">C273_08431</name>
</gene>
<dbReference type="PATRIC" id="fig|1229783.3.peg.1697"/>
<evidence type="ECO:0000313" key="12">
    <source>
        <dbReference type="Proteomes" id="UP000009885"/>
    </source>
</evidence>
<dbReference type="SMART" id="SM00448">
    <property type="entry name" value="REC"/>
    <property type="match status" value="1"/>
</dbReference>
<reference evidence="11 12" key="1">
    <citation type="journal article" date="2013" name="Genome Announc.">
        <title>Genome Sequence of Staphylococcus massiliensis Strain S46, Isolated from the Surface of Healthy Human Skin.</title>
        <authorList>
            <person name="Srivastav R."/>
            <person name="Singh A."/>
            <person name="Jangir P.K."/>
            <person name="Kumari C."/>
            <person name="Muduli S."/>
            <person name="Sharma R."/>
        </authorList>
    </citation>
    <scope>NUCLEOTIDE SEQUENCE [LARGE SCALE GENOMIC DNA]</scope>
    <source>
        <strain evidence="11 12">S46</strain>
    </source>
</reference>
<dbReference type="InterPro" id="IPR009057">
    <property type="entry name" value="Homeodomain-like_sf"/>
</dbReference>
<name>K9AX18_9STAP</name>
<dbReference type="eggNOG" id="COG2207">
    <property type="taxonomic scope" value="Bacteria"/>
</dbReference>
<dbReference type="GO" id="GO:0043565">
    <property type="term" value="F:sequence-specific DNA binding"/>
    <property type="evidence" value="ECO:0007669"/>
    <property type="project" value="InterPro"/>
</dbReference>
<comment type="caution">
    <text evidence="8">Lacks conserved residue(s) required for the propagation of feature annotation.</text>
</comment>
<dbReference type="Proteomes" id="UP000009885">
    <property type="component" value="Unassembled WGS sequence"/>
</dbReference>
<dbReference type="Gene3D" id="1.10.10.60">
    <property type="entry name" value="Homeodomain-like"/>
    <property type="match status" value="2"/>
</dbReference>
<keyword evidence="12" id="KW-1185">Reference proteome</keyword>
<dbReference type="SMART" id="SM00342">
    <property type="entry name" value="HTH_ARAC"/>
    <property type="match status" value="1"/>
</dbReference>
<evidence type="ECO:0000256" key="3">
    <source>
        <dbReference type="ARBA" id="ARBA00022553"/>
    </source>
</evidence>
<comment type="subcellular location">
    <subcellularLocation>
        <location evidence="1">Cytoplasm</location>
    </subcellularLocation>
</comment>
<evidence type="ECO:0000256" key="1">
    <source>
        <dbReference type="ARBA" id="ARBA00004496"/>
    </source>
</evidence>
<keyword evidence="7" id="KW-0804">Transcription</keyword>
<dbReference type="InterPro" id="IPR011006">
    <property type="entry name" value="CheY-like_superfamily"/>
</dbReference>
<evidence type="ECO:0000259" key="9">
    <source>
        <dbReference type="PROSITE" id="PS01124"/>
    </source>
</evidence>
<feature type="domain" description="Response regulatory" evidence="10">
    <location>
        <begin position="3"/>
        <end position="118"/>
    </location>
</feature>
<dbReference type="GO" id="GO:0005737">
    <property type="term" value="C:cytoplasm"/>
    <property type="evidence" value="ECO:0007669"/>
    <property type="project" value="UniProtKB-SubCell"/>
</dbReference>
<dbReference type="PROSITE" id="PS01124">
    <property type="entry name" value="HTH_ARAC_FAMILY_2"/>
    <property type="match status" value="1"/>
</dbReference>
<comment type="caution">
    <text evidence="11">The sequence shown here is derived from an EMBL/GenBank/DDBJ whole genome shotgun (WGS) entry which is preliminary data.</text>
</comment>
<evidence type="ECO:0000256" key="5">
    <source>
        <dbReference type="ARBA" id="ARBA00023015"/>
    </source>
</evidence>
<dbReference type="GO" id="GO:0000160">
    <property type="term" value="P:phosphorelay signal transduction system"/>
    <property type="evidence" value="ECO:0007669"/>
    <property type="project" value="UniProtKB-KW"/>
</dbReference>
<dbReference type="PANTHER" id="PTHR42713:SF3">
    <property type="entry name" value="TRANSCRIPTIONAL REGULATORY PROTEIN HPTR"/>
    <property type="match status" value="1"/>
</dbReference>
<dbReference type="InterPro" id="IPR001789">
    <property type="entry name" value="Sig_transdc_resp-reg_receiver"/>
</dbReference>
<dbReference type="RefSeq" id="WP_009384012.1">
    <property type="nucleotide sequence ID" value="NZ_AMSQ01000013.1"/>
</dbReference>
<protein>
    <submittedName>
        <fullName evidence="11">Two component transcriptional regulator, AraC family protein</fullName>
    </submittedName>
</protein>
<dbReference type="Gene3D" id="3.40.50.2300">
    <property type="match status" value="1"/>
</dbReference>
<evidence type="ECO:0000256" key="2">
    <source>
        <dbReference type="ARBA" id="ARBA00022490"/>
    </source>
</evidence>
<keyword evidence="3" id="KW-0597">Phosphoprotein</keyword>
<accession>K9AX18</accession>
<dbReference type="eggNOG" id="COG4753">
    <property type="taxonomic scope" value="Bacteria"/>
</dbReference>
<dbReference type="PANTHER" id="PTHR42713">
    <property type="entry name" value="HISTIDINE KINASE-RELATED"/>
    <property type="match status" value="1"/>
</dbReference>
<organism evidence="11 12">
    <name type="scientific">Staphylococcus massiliensis S46</name>
    <dbReference type="NCBI Taxonomy" id="1229783"/>
    <lineage>
        <taxon>Bacteria</taxon>
        <taxon>Bacillati</taxon>
        <taxon>Bacillota</taxon>
        <taxon>Bacilli</taxon>
        <taxon>Bacillales</taxon>
        <taxon>Staphylococcaceae</taxon>
        <taxon>Staphylococcus</taxon>
    </lineage>
</organism>
<keyword evidence="2" id="KW-0963">Cytoplasm</keyword>
<dbReference type="AlphaFoldDB" id="K9AX18"/>
<dbReference type="STRING" id="1229783.C273_08431"/>
<evidence type="ECO:0000256" key="8">
    <source>
        <dbReference type="PROSITE-ProRule" id="PRU00169"/>
    </source>
</evidence>
<dbReference type="InterPro" id="IPR018060">
    <property type="entry name" value="HTH_AraC"/>
</dbReference>
<dbReference type="InterPro" id="IPR051552">
    <property type="entry name" value="HptR"/>
</dbReference>
<dbReference type="SUPFAM" id="SSF52172">
    <property type="entry name" value="CheY-like"/>
    <property type="match status" value="1"/>
</dbReference>
<dbReference type="GO" id="GO:0003700">
    <property type="term" value="F:DNA-binding transcription factor activity"/>
    <property type="evidence" value="ECO:0007669"/>
    <property type="project" value="InterPro"/>
</dbReference>
<dbReference type="Pfam" id="PF12833">
    <property type="entry name" value="HTH_18"/>
    <property type="match status" value="1"/>
</dbReference>
<dbReference type="OrthoDB" id="9780153at2"/>
<feature type="domain" description="HTH araC/xylS-type" evidence="9">
    <location>
        <begin position="142"/>
        <end position="239"/>
    </location>
</feature>
<evidence type="ECO:0000256" key="4">
    <source>
        <dbReference type="ARBA" id="ARBA00023012"/>
    </source>
</evidence>
<keyword evidence="6" id="KW-0238">DNA-binding</keyword>
<dbReference type="PROSITE" id="PS50110">
    <property type="entry name" value="RESPONSE_REGULATORY"/>
    <property type="match status" value="1"/>
</dbReference>